<proteinExistence type="predicted"/>
<protein>
    <submittedName>
        <fullName evidence="1">Uncharacterized protein</fullName>
    </submittedName>
</protein>
<name>A0A2J7QM08_9NEOP</name>
<dbReference type="EMBL" id="NEVH01013232">
    <property type="protein sequence ID" value="PNF29617.1"/>
    <property type="molecule type" value="Genomic_DNA"/>
</dbReference>
<keyword evidence="2" id="KW-1185">Reference proteome</keyword>
<dbReference type="InParanoid" id="A0A2J7QM08"/>
<evidence type="ECO:0000313" key="2">
    <source>
        <dbReference type="Proteomes" id="UP000235965"/>
    </source>
</evidence>
<comment type="caution">
    <text evidence="1">The sequence shown here is derived from an EMBL/GenBank/DDBJ whole genome shotgun (WGS) entry which is preliminary data.</text>
</comment>
<evidence type="ECO:0000313" key="1">
    <source>
        <dbReference type="EMBL" id="PNF29617.1"/>
    </source>
</evidence>
<gene>
    <name evidence="1" type="ORF">B7P43_G16739</name>
</gene>
<sequence>MCGEIHADFSLIVATIQELVSLERNSYDFHKLFLRLVNLFSRISMVPFMSQKTINMIYPADY</sequence>
<organism evidence="1 2">
    <name type="scientific">Cryptotermes secundus</name>
    <dbReference type="NCBI Taxonomy" id="105785"/>
    <lineage>
        <taxon>Eukaryota</taxon>
        <taxon>Metazoa</taxon>
        <taxon>Ecdysozoa</taxon>
        <taxon>Arthropoda</taxon>
        <taxon>Hexapoda</taxon>
        <taxon>Insecta</taxon>
        <taxon>Pterygota</taxon>
        <taxon>Neoptera</taxon>
        <taxon>Polyneoptera</taxon>
        <taxon>Dictyoptera</taxon>
        <taxon>Blattodea</taxon>
        <taxon>Blattoidea</taxon>
        <taxon>Termitoidae</taxon>
        <taxon>Kalotermitidae</taxon>
        <taxon>Cryptotermitinae</taxon>
        <taxon>Cryptotermes</taxon>
    </lineage>
</organism>
<dbReference type="AlphaFoldDB" id="A0A2J7QM08"/>
<reference evidence="1 2" key="1">
    <citation type="submission" date="2017-12" db="EMBL/GenBank/DDBJ databases">
        <title>Hemimetabolous genomes reveal molecular basis of termite eusociality.</title>
        <authorList>
            <person name="Harrison M.C."/>
            <person name="Jongepier E."/>
            <person name="Robertson H.M."/>
            <person name="Arning N."/>
            <person name="Bitard-Feildel T."/>
            <person name="Chao H."/>
            <person name="Childers C.P."/>
            <person name="Dinh H."/>
            <person name="Doddapaneni H."/>
            <person name="Dugan S."/>
            <person name="Gowin J."/>
            <person name="Greiner C."/>
            <person name="Han Y."/>
            <person name="Hu H."/>
            <person name="Hughes D.S.T."/>
            <person name="Huylmans A.-K."/>
            <person name="Kemena C."/>
            <person name="Kremer L.P.M."/>
            <person name="Lee S.L."/>
            <person name="Lopez-Ezquerra A."/>
            <person name="Mallet L."/>
            <person name="Monroy-Kuhn J.M."/>
            <person name="Moser A."/>
            <person name="Murali S.C."/>
            <person name="Muzny D.M."/>
            <person name="Otani S."/>
            <person name="Piulachs M.-D."/>
            <person name="Poelchau M."/>
            <person name="Qu J."/>
            <person name="Schaub F."/>
            <person name="Wada-Katsumata A."/>
            <person name="Worley K.C."/>
            <person name="Xie Q."/>
            <person name="Ylla G."/>
            <person name="Poulsen M."/>
            <person name="Gibbs R.A."/>
            <person name="Schal C."/>
            <person name="Richards S."/>
            <person name="Belles X."/>
            <person name="Korb J."/>
            <person name="Bornberg-Bauer E."/>
        </authorList>
    </citation>
    <scope>NUCLEOTIDE SEQUENCE [LARGE SCALE GENOMIC DNA]</scope>
    <source>
        <tissue evidence="1">Whole body</tissue>
    </source>
</reference>
<accession>A0A2J7QM08</accession>
<dbReference type="Proteomes" id="UP000235965">
    <property type="component" value="Unassembled WGS sequence"/>
</dbReference>